<dbReference type="Proteomes" id="UP000077521">
    <property type="component" value="Unassembled WGS sequence"/>
</dbReference>
<protein>
    <recommendedName>
        <fullName evidence="3">ATP-dependent DNA helicase</fullName>
    </recommendedName>
</protein>
<evidence type="ECO:0000313" key="2">
    <source>
        <dbReference type="Proteomes" id="UP000077521"/>
    </source>
</evidence>
<gene>
    <name evidence="1" type="ORF">A4X13_0g7906</name>
</gene>
<dbReference type="EMBL" id="LWDF02001137">
    <property type="protein sequence ID" value="KAE8240197.1"/>
    <property type="molecule type" value="Genomic_DNA"/>
</dbReference>
<evidence type="ECO:0000313" key="1">
    <source>
        <dbReference type="EMBL" id="KAE8240197.1"/>
    </source>
</evidence>
<dbReference type="InterPro" id="IPR027417">
    <property type="entry name" value="P-loop_NTPase"/>
</dbReference>
<comment type="caution">
    <text evidence="1">The sequence shown here is derived from an EMBL/GenBank/DDBJ whole genome shotgun (WGS) entry which is preliminary data.</text>
</comment>
<dbReference type="Gene3D" id="3.40.50.300">
    <property type="entry name" value="P-loop containing nucleotide triphosphate hydrolases"/>
    <property type="match status" value="1"/>
</dbReference>
<evidence type="ECO:0008006" key="3">
    <source>
        <dbReference type="Google" id="ProtNLM"/>
    </source>
</evidence>
<accession>A0A177T6E4</accession>
<reference evidence="1" key="2">
    <citation type="journal article" date="2019" name="IMA Fungus">
        <title>Genome sequencing and comparison of five Tilletia species to identify candidate genes for the detection of regulated species infecting wheat.</title>
        <authorList>
            <person name="Nguyen H.D.T."/>
            <person name="Sultana T."/>
            <person name="Kesanakurti P."/>
            <person name="Hambleton S."/>
        </authorList>
    </citation>
    <scope>NUCLEOTIDE SEQUENCE</scope>
    <source>
        <strain evidence="1">DAOMC 236416</strain>
    </source>
</reference>
<keyword evidence="2" id="KW-1185">Reference proteome</keyword>
<dbReference type="AlphaFoldDB" id="A0A177T6E4"/>
<organism evidence="1 2">
    <name type="scientific">Tilletia indica</name>
    <dbReference type="NCBI Taxonomy" id="43049"/>
    <lineage>
        <taxon>Eukaryota</taxon>
        <taxon>Fungi</taxon>
        <taxon>Dikarya</taxon>
        <taxon>Basidiomycota</taxon>
        <taxon>Ustilaginomycotina</taxon>
        <taxon>Exobasidiomycetes</taxon>
        <taxon>Tilletiales</taxon>
        <taxon>Tilletiaceae</taxon>
        <taxon>Tilletia</taxon>
    </lineage>
</organism>
<name>A0A177T6E4_9BASI</name>
<sequence>MQHIRLWQTHTSAFARNFLPLQYDSLQDAPTATRTLAEQSALDAIDRVLFSFGLSNAQVGLPAATPRSALTQGDRDFFAPQQHRLRTASAHARTMFTPQQHHIREAILQSILAPTVQTSKLYLIQGRAGRGKTFVVQGIVNALEMSSPLHRYWQPGSVQLAVAKLPWHGSTRVIPA</sequence>
<proteinExistence type="predicted"/>
<reference evidence="1" key="1">
    <citation type="submission" date="2016-04" db="EMBL/GenBank/DDBJ databases">
        <authorList>
            <person name="Nguyen H.D."/>
            <person name="Samba Siva P."/>
            <person name="Cullis J."/>
            <person name="Levesque C.A."/>
            <person name="Hambleton S."/>
        </authorList>
    </citation>
    <scope>NUCLEOTIDE SEQUENCE</scope>
    <source>
        <strain evidence="1">DAOMC 236416</strain>
    </source>
</reference>